<name>A0A0V0SG72_9BILA</name>
<feature type="signal peptide" evidence="1">
    <location>
        <begin position="1"/>
        <end position="23"/>
    </location>
</feature>
<reference evidence="2 3" key="1">
    <citation type="submission" date="2015-01" db="EMBL/GenBank/DDBJ databases">
        <title>Evolution of Trichinella species and genotypes.</title>
        <authorList>
            <person name="Korhonen P.K."/>
            <person name="Edoardo P."/>
            <person name="Giuseppe L.R."/>
            <person name="Gasser R.B."/>
        </authorList>
    </citation>
    <scope>NUCLEOTIDE SEQUENCE [LARGE SCALE GENOMIC DNA]</scope>
    <source>
        <strain evidence="2">ISS37</strain>
    </source>
</reference>
<proteinExistence type="predicted"/>
<dbReference type="AlphaFoldDB" id="A0A0V0SG72"/>
<keyword evidence="3" id="KW-1185">Reference proteome</keyword>
<evidence type="ECO:0000256" key="1">
    <source>
        <dbReference type="SAM" id="SignalP"/>
    </source>
</evidence>
<dbReference type="OrthoDB" id="10450267at2759"/>
<feature type="chain" id="PRO_5006868758" description="Secreted protein" evidence="1">
    <location>
        <begin position="24"/>
        <end position="103"/>
    </location>
</feature>
<evidence type="ECO:0008006" key="4">
    <source>
        <dbReference type="Google" id="ProtNLM"/>
    </source>
</evidence>
<protein>
    <recommendedName>
        <fullName evidence="4">Secreted protein</fullName>
    </recommendedName>
</protein>
<dbReference type="EMBL" id="JYDL01000010">
    <property type="protein sequence ID" value="KRX25807.1"/>
    <property type="molecule type" value="Genomic_DNA"/>
</dbReference>
<keyword evidence="1" id="KW-0732">Signal</keyword>
<evidence type="ECO:0000313" key="2">
    <source>
        <dbReference type="EMBL" id="KRX25807.1"/>
    </source>
</evidence>
<evidence type="ECO:0000313" key="3">
    <source>
        <dbReference type="Proteomes" id="UP000054630"/>
    </source>
</evidence>
<sequence length="103" mass="11513">MTILNPASYLMIACVACLAPLYCRNRHHHSDDHPVTGGNLSRLCVCVKCPWLGSKVTVIWSSAWMEKHMASLFVRLVQALLPQIVICWSSVNAYFPTLLKIAT</sequence>
<organism evidence="2 3">
    <name type="scientific">Trichinella nelsoni</name>
    <dbReference type="NCBI Taxonomy" id="6336"/>
    <lineage>
        <taxon>Eukaryota</taxon>
        <taxon>Metazoa</taxon>
        <taxon>Ecdysozoa</taxon>
        <taxon>Nematoda</taxon>
        <taxon>Enoplea</taxon>
        <taxon>Dorylaimia</taxon>
        <taxon>Trichinellida</taxon>
        <taxon>Trichinellidae</taxon>
        <taxon>Trichinella</taxon>
    </lineage>
</organism>
<dbReference type="Proteomes" id="UP000054630">
    <property type="component" value="Unassembled WGS sequence"/>
</dbReference>
<comment type="caution">
    <text evidence="2">The sequence shown here is derived from an EMBL/GenBank/DDBJ whole genome shotgun (WGS) entry which is preliminary data.</text>
</comment>
<accession>A0A0V0SG72</accession>
<gene>
    <name evidence="2" type="ORF">T07_6824</name>
</gene>